<feature type="compositionally biased region" description="Basic and acidic residues" evidence="1">
    <location>
        <begin position="346"/>
        <end position="359"/>
    </location>
</feature>
<feature type="compositionally biased region" description="Polar residues" evidence="1">
    <location>
        <begin position="23"/>
        <end position="33"/>
    </location>
</feature>
<feature type="region of interest" description="Disordered" evidence="1">
    <location>
        <begin position="1"/>
        <end position="33"/>
    </location>
</feature>
<gene>
    <name evidence="2" type="ORF">QR685DRAFT_519155</name>
</gene>
<feature type="region of interest" description="Disordered" evidence="1">
    <location>
        <begin position="231"/>
        <end position="539"/>
    </location>
</feature>
<feature type="compositionally biased region" description="Polar residues" evidence="1">
    <location>
        <begin position="241"/>
        <end position="251"/>
    </location>
</feature>
<feature type="region of interest" description="Disordered" evidence="1">
    <location>
        <begin position="575"/>
        <end position="599"/>
    </location>
</feature>
<feature type="compositionally biased region" description="Basic residues" evidence="1">
    <location>
        <begin position="459"/>
        <end position="468"/>
    </location>
</feature>
<evidence type="ECO:0000256" key="1">
    <source>
        <dbReference type="SAM" id="MobiDB-lite"/>
    </source>
</evidence>
<organism evidence="2 3">
    <name type="scientific">Neurospora intermedia</name>
    <dbReference type="NCBI Taxonomy" id="5142"/>
    <lineage>
        <taxon>Eukaryota</taxon>
        <taxon>Fungi</taxon>
        <taxon>Dikarya</taxon>
        <taxon>Ascomycota</taxon>
        <taxon>Pezizomycotina</taxon>
        <taxon>Sordariomycetes</taxon>
        <taxon>Sordariomycetidae</taxon>
        <taxon>Sordariales</taxon>
        <taxon>Sordariaceae</taxon>
        <taxon>Neurospora</taxon>
    </lineage>
</organism>
<feature type="region of interest" description="Disordered" evidence="1">
    <location>
        <begin position="688"/>
        <end position="714"/>
    </location>
</feature>
<feature type="region of interest" description="Disordered" evidence="1">
    <location>
        <begin position="632"/>
        <end position="663"/>
    </location>
</feature>
<evidence type="ECO:0000313" key="3">
    <source>
        <dbReference type="Proteomes" id="UP001451303"/>
    </source>
</evidence>
<protein>
    <submittedName>
        <fullName evidence="2">Uncharacterized protein</fullName>
    </submittedName>
</protein>
<accession>A0ABR3DHR5</accession>
<feature type="compositionally biased region" description="Low complexity" evidence="1">
    <location>
        <begin position="302"/>
        <end position="327"/>
    </location>
</feature>
<feature type="region of interest" description="Disordered" evidence="1">
    <location>
        <begin position="55"/>
        <end position="112"/>
    </location>
</feature>
<comment type="caution">
    <text evidence="2">The sequence shown here is derived from an EMBL/GenBank/DDBJ whole genome shotgun (WGS) entry which is preliminary data.</text>
</comment>
<sequence>MAGGPVVAAMPARGGASLGGTMGASTSSNSSLMATLKPEERHELEQYEKILRFRDEVVSGTHPRIKPTHVGKPTSGPGPVPPANASSTASAGQAPGVPKPAVNGNRAMTDNLQQANLKKPAVNLGGNVLPGLGTLSNSSSTTEQSKPKVEINPILLEKSEDLIKAEIQLQRQRIERSLREDFEQRKVSHKGALQPSEQPADFDIADVLAKALILVQANAAQTTTTDDTVANASASGDSFDDNTFYSSQHGTPDSHHQLARVPNESEDEQMRDGSPYEPELDLEPLAVPAANHPKPPLPSAPAAPANQPFNVNVPDTSSAATSVSRAARQFHPSEAVSSRDSGPASRSEESTTHTGKERGGGGGSRDLSRVNEQLLRQAVGPAGSPVVRAHNLSPFAPQPSRVSPLPTAALEQPIALSETGGRRATPPPAQGVAALRKQPSAVSSPESSPHGGERPGERKKNKKKKRKADRLAEAAAASPYIKPEPRSPSPMSAPQYTRPAKRQKQAQQQHHHQGPDYDDARYGQPGSVEGAYQERLQPRVQREERVVGYEREIDPRSRLEGEPLLATPRYERVYYDDPRAPFSGGRLPGSPGMHPSPYIPREVRVAPRNVIYEVPPADDGYYRDVRAASRMSMRPAAYRERSSRSPVAYERVAQPMAPPPRMPATRIVVDAFGREYIEPPRPQSVVADRPEIVYARPPPPPPPRAVTRRPEGYDDEVMVYEPTSPGYTPQRRVIAQPEYVTPEHRVYRERAYSTHPMAPPSGDYVPSRLRPVVETPPDYIARPGSVRPPMDPPRYESVAAYDLRAVDERPREYYGGRAASVRPVAEAVRYEAPPPPAPPLGYERRMGGEPSLREYATIRSASVRPPPLDAASRYEVRGDYGARLGSVQPEMVGREYQGRQELRREVMHPPPPPPVGGRAYSVFPPEQPPTQVMRGDGGAYGDERYYARPPPIQQQQQQQPEDNEVVYLDRPPMRDVYRQ</sequence>
<dbReference type="Proteomes" id="UP001451303">
    <property type="component" value="Unassembled WGS sequence"/>
</dbReference>
<evidence type="ECO:0000313" key="2">
    <source>
        <dbReference type="EMBL" id="KAL0471423.1"/>
    </source>
</evidence>
<feature type="region of interest" description="Disordered" evidence="1">
    <location>
        <begin position="905"/>
        <end position="979"/>
    </location>
</feature>
<keyword evidence="3" id="KW-1185">Reference proteome</keyword>
<feature type="compositionally biased region" description="Basic residues" evidence="1">
    <location>
        <begin position="499"/>
        <end position="512"/>
    </location>
</feature>
<name>A0ABR3DHR5_NEUIN</name>
<dbReference type="EMBL" id="JAVLET010000003">
    <property type="protein sequence ID" value="KAL0471423.1"/>
    <property type="molecule type" value="Genomic_DNA"/>
</dbReference>
<reference evidence="2 3" key="1">
    <citation type="submission" date="2023-09" db="EMBL/GenBank/DDBJ databases">
        <title>Multi-omics analysis of a traditional fermented food reveals byproduct-associated fungal strains for waste-to-food upcycling.</title>
        <authorList>
            <consortium name="Lawrence Berkeley National Laboratory"/>
            <person name="Rekdal V.M."/>
            <person name="Villalobos-Escobedo J.M."/>
            <person name="Rodriguez-Valeron N."/>
            <person name="Garcia M.O."/>
            <person name="Vasquez D.P."/>
            <person name="Damayanti I."/>
            <person name="Sorensen P.M."/>
            <person name="Baidoo E.E."/>
            <person name="De Carvalho A.C."/>
            <person name="Riley R."/>
            <person name="Lipzen A."/>
            <person name="He G."/>
            <person name="Yan M."/>
            <person name="Haridas S."/>
            <person name="Daum C."/>
            <person name="Yoshinaga Y."/>
            <person name="Ng V."/>
            <person name="Grigoriev I.V."/>
            <person name="Munk R."/>
            <person name="Nuraida L."/>
            <person name="Wijaya C.H."/>
            <person name="Morales P.-C."/>
            <person name="Keasling J.D."/>
        </authorList>
    </citation>
    <scope>NUCLEOTIDE SEQUENCE [LARGE SCALE GENOMIC DNA]</scope>
    <source>
        <strain evidence="2 3">FGSC 2613</strain>
    </source>
</reference>
<proteinExistence type="predicted"/>